<organism evidence="2 3">
    <name type="scientific">Penstemon smallii</name>
    <dbReference type="NCBI Taxonomy" id="265156"/>
    <lineage>
        <taxon>Eukaryota</taxon>
        <taxon>Viridiplantae</taxon>
        <taxon>Streptophyta</taxon>
        <taxon>Embryophyta</taxon>
        <taxon>Tracheophyta</taxon>
        <taxon>Spermatophyta</taxon>
        <taxon>Magnoliopsida</taxon>
        <taxon>eudicotyledons</taxon>
        <taxon>Gunneridae</taxon>
        <taxon>Pentapetalae</taxon>
        <taxon>asterids</taxon>
        <taxon>lamiids</taxon>
        <taxon>Lamiales</taxon>
        <taxon>Plantaginaceae</taxon>
        <taxon>Cheloneae</taxon>
        <taxon>Penstemon</taxon>
    </lineage>
</organism>
<keyword evidence="3" id="KW-1185">Reference proteome</keyword>
<evidence type="ECO:0000313" key="3">
    <source>
        <dbReference type="Proteomes" id="UP001634393"/>
    </source>
</evidence>
<comment type="caution">
    <text evidence="2">The sequence shown here is derived from an EMBL/GenBank/DDBJ whole genome shotgun (WGS) entry which is preliminary data.</text>
</comment>
<feature type="transmembrane region" description="Helical" evidence="1">
    <location>
        <begin position="33"/>
        <end position="51"/>
    </location>
</feature>
<keyword evidence="1" id="KW-1133">Transmembrane helix</keyword>
<name>A0ABD3S9X4_9LAMI</name>
<evidence type="ECO:0000256" key="1">
    <source>
        <dbReference type="SAM" id="Phobius"/>
    </source>
</evidence>
<protein>
    <submittedName>
        <fullName evidence="2">Uncharacterized protein</fullName>
    </submittedName>
</protein>
<dbReference type="EMBL" id="JBJXBP010000007">
    <property type="protein sequence ID" value="KAL3821236.1"/>
    <property type="molecule type" value="Genomic_DNA"/>
</dbReference>
<accession>A0ABD3S9X4</accession>
<dbReference type="AlphaFoldDB" id="A0ABD3S9X4"/>
<proteinExistence type="predicted"/>
<dbReference type="Proteomes" id="UP001634393">
    <property type="component" value="Unassembled WGS sequence"/>
</dbReference>
<reference evidence="2 3" key="1">
    <citation type="submission" date="2024-12" db="EMBL/GenBank/DDBJ databases">
        <title>The unique morphological basis and parallel evolutionary history of personate flowers in Penstemon.</title>
        <authorList>
            <person name="Depatie T.H."/>
            <person name="Wessinger C.A."/>
        </authorList>
    </citation>
    <scope>NUCLEOTIDE SEQUENCE [LARGE SCALE GENOMIC DNA]</scope>
    <source>
        <strain evidence="2">WTNN_2</strain>
        <tissue evidence="2">Leaf</tissue>
    </source>
</reference>
<sequence>MVFRMFVSRRNQELVKLFHGTVAVAVEMKNPDFRFRLIMLLLIALFVLLLFDKFPVQRFCWREAYMKLKSKAKARGDELYHESGVRMVTIASWLLDTSLWLITTVHKGRIICLRFIRLKPKSHLTPELPRGSRPCLNSILPWTNSNPAFFPAPSPAFFAKVVGHHTIPPVLESKQTGLPKIIIEPTLCLIGKVVTV</sequence>
<keyword evidence="1" id="KW-0472">Membrane</keyword>
<keyword evidence="1" id="KW-0812">Transmembrane</keyword>
<gene>
    <name evidence="2" type="ORF">ACJIZ3_007141</name>
</gene>
<evidence type="ECO:0000313" key="2">
    <source>
        <dbReference type="EMBL" id="KAL3821236.1"/>
    </source>
</evidence>